<name>A0A2N5ZLF0_MUIH1</name>
<dbReference type="SUPFAM" id="SSF69318">
    <property type="entry name" value="Integrin alpha N-terminal domain"/>
    <property type="match status" value="1"/>
</dbReference>
<evidence type="ECO:0000256" key="1">
    <source>
        <dbReference type="ARBA" id="ARBA00004167"/>
    </source>
</evidence>
<keyword evidence="4" id="KW-0472">Membrane</keyword>
<evidence type="ECO:0000313" key="6">
    <source>
        <dbReference type="EMBL" id="PLX19525.1"/>
    </source>
</evidence>
<accession>A0A2N5ZLF0</accession>
<evidence type="ECO:0000313" key="7">
    <source>
        <dbReference type="Proteomes" id="UP000234857"/>
    </source>
</evidence>
<protein>
    <recommendedName>
        <fullName evidence="8">VCBS repeat-containing protein</fullName>
    </recommendedName>
</protein>
<dbReference type="Proteomes" id="UP000234857">
    <property type="component" value="Unassembled WGS sequence"/>
</dbReference>
<evidence type="ECO:0008006" key="8">
    <source>
        <dbReference type="Google" id="ProtNLM"/>
    </source>
</evidence>
<dbReference type="SUPFAM" id="SSF50969">
    <property type="entry name" value="YVTN repeat-like/Quinoprotein amine dehydrogenase"/>
    <property type="match status" value="1"/>
</dbReference>
<dbReference type="InterPro" id="IPR011044">
    <property type="entry name" value="Quino_amine_DH_bsu"/>
</dbReference>
<dbReference type="EMBL" id="PKTG01000025">
    <property type="protein sequence ID" value="PLX19525.1"/>
    <property type="molecule type" value="Genomic_DNA"/>
</dbReference>
<keyword evidence="5" id="KW-0732">Signal</keyword>
<comment type="subcellular location">
    <subcellularLocation>
        <location evidence="1">Membrane</location>
        <topology evidence="1">Single-pass membrane protein</topology>
    </subcellularLocation>
</comment>
<evidence type="ECO:0000256" key="5">
    <source>
        <dbReference type="SAM" id="SignalP"/>
    </source>
</evidence>
<proteinExistence type="predicted"/>
<gene>
    <name evidence="6" type="ORF">C0601_01330</name>
</gene>
<sequence>MKRWLCLVFAFFVVVYAFSQDVSTPVNFISSTCPLSADLDGDGEKEIVFAGDNGTLHLFESNGIEIINGKWPRHISGPVQEKVESVHIVGKDPAVVVSTYDGDVYSLDLMGNILWEFKTGKLNEIVHILGAPCIDSVNNKIMVANTIGEVFVLDDEGKTLLQDRTGYSISTTPLMTDMNGDGHKDYLFKSDQGEVYVYDGLQTSEEEDFSVMPGFPVKIKENYNPLPYPMTVSDTDLDGKKEVILATNKYKDNFYIYGIENDGKLKFKIKNNSKVYNNIKCYDVDRDGFKDLVFTDLDGNLNVINIQGENLEGFPVNIGKKVKGSPKVIDVDGDGICEIVVLVSDAEFSILGQDYDLKIYSSKGKMLSEKALGKISSEVLFNDIEGDGKMELTYSGDGFLKIKRLDIFDPIQIELIGEEYEY</sequence>
<dbReference type="AlphaFoldDB" id="A0A2N5ZLF0"/>
<reference evidence="6 7" key="1">
    <citation type="submission" date="2017-11" db="EMBL/GenBank/DDBJ databases">
        <title>Genome-resolved metagenomics identifies genetic mobility, metabolic interactions, and unexpected diversity in perchlorate-reducing communities.</title>
        <authorList>
            <person name="Barnum T.P."/>
            <person name="Figueroa I.A."/>
            <person name="Carlstrom C.I."/>
            <person name="Lucas L.N."/>
            <person name="Engelbrektson A.L."/>
            <person name="Coates J.D."/>
        </authorList>
    </citation>
    <scope>NUCLEOTIDE SEQUENCE [LARGE SCALE GENOMIC DNA]</scope>
    <source>
        <strain evidence="6">BM706</strain>
    </source>
</reference>
<keyword evidence="3" id="KW-1133">Transmembrane helix</keyword>
<dbReference type="PANTHER" id="PTHR21419:SF23">
    <property type="entry name" value="PROTEIN DEFECTIVE IN EXINE FORMATION 1"/>
    <property type="match status" value="1"/>
</dbReference>
<dbReference type="InterPro" id="IPR015943">
    <property type="entry name" value="WD40/YVTN_repeat-like_dom_sf"/>
</dbReference>
<dbReference type="InterPro" id="IPR045232">
    <property type="entry name" value="FAM234"/>
</dbReference>
<evidence type="ECO:0000256" key="2">
    <source>
        <dbReference type="ARBA" id="ARBA00022692"/>
    </source>
</evidence>
<comment type="caution">
    <text evidence="6">The sequence shown here is derived from an EMBL/GenBank/DDBJ whole genome shotgun (WGS) entry which is preliminary data.</text>
</comment>
<evidence type="ECO:0000256" key="4">
    <source>
        <dbReference type="ARBA" id="ARBA00023136"/>
    </source>
</evidence>
<keyword evidence="2" id="KW-0812">Transmembrane</keyword>
<dbReference type="Gene3D" id="2.130.10.10">
    <property type="entry name" value="YVTN repeat-like/Quinoprotein amine dehydrogenase"/>
    <property type="match status" value="1"/>
</dbReference>
<dbReference type="GO" id="GO:0016020">
    <property type="term" value="C:membrane"/>
    <property type="evidence" value="ECO:0007669"/>
    <property type="project" value="UniProtKB-SubCell"/>
</dbReference>
<dbReference type="PANTHER" id="PTHR21419">
    <property type="match status" value="1"/>
</dbReference>
<dbReference type="InterPro" id="IPR028994">
    <property type="entry name" value="Integrin_alpha_N"/>
</dbReference>
<evidence type="ECO:0000256" key="3">
    <source>
        <dbReference type="ARBA" id="ARBA00022989"/>
    </source>
</evidence>
<feature type="signal peptide" evidence="5">
    <location>
        <begin position="1"/>
        <end position="19"/>
    </location>
</feature>
<organism evidence="6 7">
    <name type="scientific">Muiribacterium halophilum</name>
    <dbReference type="NCBI Taxonomy" id="2053465"/>
    <lineage>
        <taxon>Bacteria</taxon>
        <taxon>Candidatus Muiribacteriota</taxon>
        <taxon>Candidatus Muiribacteriia</taxon>
        <taxon>Candidatus Muiribacteriales</taxon>
        <taxon>Candidatus Muiribacteriaceae</taxon>
        <taxon>Candidatus Muiribacterium</taxon>
    </lineage>
</organism>
<feature type="chain" id="PRO_5014950620" description="VCBS repeat-containing protein" evidence="5">
    <location>
        <begin position="20"/>
        <end position="422"/>
    </location>
</feature>